<keyword evidence="2" id="KW-1185">Reference proteome</keyword>
<proteinExistence type="predicted"/>
<dbReference type="InterPro" id="IPR021924">
    <property type="entry name" value="DUF3537"/>
</dbReference>
<accession>A0A822XXL9</accession>
<comment type="caution">
    <text evidence="1">The sequence shown here is derived from an EMBL/GenBank/DDBJ whole genome shotgun (WGS) entry which is preliminary data.</text>
</comment>
<organism evidence="1 2">
    <name type="scientific">Nelumbo nucifera</name>
    <name type="common">Sacred lotus</name>
    <dbReference type="NCBI Taxonomy" id="4432"/>
    <lineage>
        <taxon>Eukaryota</taxon>
        <taxon>Viridiplantae</taxon>
        <taxon>Streptophyta</taxon>
        <taxon>Embryophyta</taxon>
        <taxon>Tracheophyta</taxon>
        <taxon>Spermatophyta</taxon>
        <taxon>Magnoliopsida</taxon>
        <taxon>Proteales</taxon>
        <taxon>Nelumbonaceae</taxon>
        <taxon>Nelumbo</taxon>
    </lineage>
</organism>
<dbReference type="Pfam" id="PF12056">
    <property type="entry name" value="DUF3537"/>
    <property type="match status" value="1"/>
</dbReference>
<reference evidence="1 2" key="1">
    <citation type="journal article" date="2020" name="Mol. Biol. Evol.">
        <title>Distinct Expression and Methylation Patterns for Genes with Different Fates following a Single Whole-Genome Duplication in Flowering Plants.</title>
        <authorList>
            <person name="Shi T."/>
            <person name="Rahmani R.S."/>
            <person name="Gugger P.F."/>
            <person name="Wang M."/>
            <person name="Li H."/>
            <person name="Zhang Y."/>
            <person name="Li Z."/>
            <person name="Wang Q."/>
            <person name="Van de Peer Y."/>
            <person name="Marchal K."/>
            <person name="Chen J."/>
        </authorList>
    </citation>
    <scope>NUCLEOTIDE SEQUENCE [LARGE SCALE GENOMIC DNA]</scope>
    <source>
        <tissue evidence="1">Leaf</tissue>
    </source>
</reference>
<name>A0A822XXL9_NELNU</name>
<evidence type="ECO:0000313" key="2">
    <source>
        <dbReference type="Proteomes" id="UP000607653"/>
    </source>
</evidence>
<gene>
    <name evidence="1" type="ORF">HUJ06_024968</name>
</gene>
<protein>
    <submittedName>
        <fullName evidence="1">Uncharacterized protein</fullName>
    </submittedName>
</protein>
<dbReference type="AlphaFoldDB" id="A0A822XXL9"/>
<evidence type="ECO:0000313" key="1">
    <source>
        <dbReference type="EMBL" id="DAD23505.1"/>
    </source>
</evidence>
<sequence length="96" mass="10578">MNILALFVLPCFAAESAYKIWWYSSGATRIPFLGDVYVSCLGMYIGTVLVALPDLHLLPRLRSLPPHLLPPDSQDSRLCPSVPRGVRCGFCAERAS</sequence>
<dbReference type="EMBL" id="DUZY01000001">
    <property type="protein sequence ID" value="DAD23505.1"/>
    <property type="molecule type" value="Genomic_DNA"/>
</dbReference>
<dbReference type="Proteomes" id="UP000607653">
    <property type="component" value="Unassembled WGS sequence"/>
</dbReference>